<dbReference type="Gene3D" id="3.10.200.10">
    <property type="entry name" value="Alpha carbonic anhydrase"/>
    <property type="match status" value="1"/>
</dbReference>
<protein>
    <recommendedName>
        <fullName evidence="2">carbonic anhydrase</fullName>
        <ecNumber evidence="2">4.2.1.1</ecNumber>
    </recommendedName>
</protein>
<evidence type="ECO:0000256" key="7">
    <source>
        <dbReference type="SAM" id="MobiDB-lite"/>
    </source>
</evidence>
<dbReference type="Proteomes" id="UP001249394">
    <property type="component" value="Chromosome"/>
</dbReference>
<reference evidence="9 10" key="1">
    <citation type="submission" date="2023-09" db="EMBL/GenBank/DDBJ databases">
        <title>The genome sequence of Streptomyces anthocyanicus.</title>
        <authorList>
            <person name="Mo P."/>
        </authorList>
    </citation>
    <scope>NUCLEOTIDE SEQUENCE [LARGE SCALE GENOMIC DNA]</scope>
    <source>
        <strain evidence="9 10">JCM 4387</strain>
    </source>
</reference>
<dbReference type="CDD" id="cd03124">
    <property type="entry name" value="alpha_CA_prokaryotic_like"/>
    <property type="match status" value="1"/>
</dbReference>
<keyword evidence="10" id="KW-1185">Reference proteome</keyword>
<dbReference type="Pfam" id="PF00194">
    <property type="entry name" value="Carb_anhydrase"/>
    <property type="match status" value="1"/>
</dbReference>
<feature type="region of interest" description="Disordered" evidence="7">
    <location>
        <begin position="55"/>
        <end position="76"/>
    </location>
</feature>
<dbReference type="InterPro" id="IPR036398">
    <property type="entry name" value="CA_dom_sf"/>
</dbReference>
<feature type="compositionally biased region" description="Polar residues" evidence="7">
    <location>
        <begin position="1"/>
        <end position="20"/>
    </location>
</feature>
<evidence type="ECO:0000313" key="9">
    <source>
        <dbReference type="EMBL" id="WND16394.1"/>
    </source>
</evidence>
<dbReference type="PROSITE" id="PS51144">
    <property type="entry name" value="ALPHA_CA_2"/>
    <property type="match status" value="1"/>
</dbReference>
<name>A0ABY9U0W3_STRVL</name>
<evidence type="ECO:0000256" key="4">
    <source>
        <dbReference type="ARBA" id="ARBA00022833"/>
    </source>
</evidence>
<keyword evidence="4" id="KW-0862">Zinc</keyword>
<dbReference type="SMART" id="SM01057">
    <property type="entry name" value="Carb_anhydrase"/>
    <property type="match status" value="1"/>
</dbReference>
<evidence type="ECO:0000256" key="3">
    <source>
        <dbReference type="ARBA" id="ARBA00022723"/>
    </source>
</evidence>
<proteinExistence type="inferred from homology"/>
<evidence type="ECO:0000259" key="8">
    <source>
        <dbReference type="PROSITE" id="PS51144"/>
    </source>
</evidence>
<comment type="catalytic activity">
    <reaction evidence="6">
        <text>hydrogencarbonate + H(+) = CO2 + H2O</text>
        <dbReference type="Rhea" id="RHEA:10748"/>
        <dbReference type="ChEBI" id="CHEBI:15377"/>
        <dbReference type="ChEBI" id="CHEBI:15378"/>
        <dbReference type="ChEBI" id="CHEBI:16526"/>
        <dbReference type="ChEBI" id="CHEBI:17544"/>
        <dbReference type="EC" id="4.2.1.1"/>
    </reaction>
</comment>
<evidence type="ECO:0000256" key="1">
    <source>
        <dbReference type="ARBA" id="ARBA00010718"/>
    </source>
</evidence>
<dbReference type="PANTHER" id="PTHR18952:SF265">
    <property type="entry name" value="CARBONIC ANHYDRASE"/>
    <property type="match status" value="1"/>
</dbReference>
<feature type="domain" description="Alpha-carbonic anhydrase" evidence="8">
    <location>
        <begin position="1"/>
        <end position="240"/>
    </location>
</feature>
<accession>A0ABY9U0W3</accession>
<dbReference type="PANTHER" id="PTHR18952">
    <property type="entry name" value="CARBONIC ANHYDRASE"/>
    <property type="match status" value="1"/>
</dbReference>
<dbReference type="InterPro" id="IPR001148">
    <property type="entry name" value="CA_dom"/>
</dbReference>
<keyword evidence="5" id="KW-0456">Lyase</keyword>
<keyword evidence="3" id="KW-0479">Metal-binding</keyword>
<feature type="compositionally biased region" description="Basic and acidic residues" evidence="7">
    <location>
        <begin position="55"/>
        <end position="74"/>
    </location>
</feature>
<dbReference type="InterPro" id="IPR041891">
    <property type="entry name" value="Alpha_CA_prokaryot-like"/>
</dbReference>
<dbReference type="EMBL" id="CP134213">
    <property type="protein sequence ID" value="WND16394.1"/>
    <property type="molecule type" value="Genomic_DNA"/>
</dbReference>
<feature type="region of interest" description="Disordered" evidence="7">
    <location>
        <begin position="1"/>
        <end position="37"/>
    </location>
</feature>
<evidence type="ECO:0000256" key="2">
    <source>
        <dbReference type="ARBA" id="ARBA00012925"/>
    </source>
</evidence>
<organism evidence="9 10">
    <name type="scientific">Streptomyces violaceus</name>
    <name type="common">Streptomyces venezuelae</name>
    <dbReference type="NCBI Taxonomy" id="1936"/>
    <lineage>
        <taxon>Bacteria</taxon>
        <taxon>Bacillati</taxon>
        <taxon>Actinomycetota</taxon>
        <taxon>Actinomycetes</taxon>
        <taxon>Kitasatosporales</taxon>
        <taxon>Streptomycetaceae</taxon>
        <taxon>Streptomyces</taxon>
    </lineage>
</organism>
<dbReference type="EC" id="4.2.1.1" evidence="2"/>
<evidence type="ECO:0000256" key="5">
    <source>
        <dbReference type="ARBA" id="ARBA00023239"/>
    </source>
</evidence>
<evidence type="ECO:0000256" key="6">
    <source>
        <dbReference type="ARBA" id="ARBA00048348"/>
    </source>
</evidence>
<dbReference type="InterPro" id="IPR023561">
    <property type="entry name" value="Carbonic_anhydrase_a-class"/>
</dbReference>
<sequence>MSLTAPAQSAVGTALQSQSPVDIRPQATDVSALPPPRLRHPARLALRLRFEGPKRHRPDCARAEEGSVKAEPPRGQDCLMSVGDATYHLEDIHWHTPSEHTVGGVAFPMEQHLKYARTLGEGDGDATAAGAKEYAVLAVFVHPGDANGSLDRLLESACRSEDPWDVPDVEIDTLLPPCTESYRYLGSTTTCPYTTGVRWTVLTHPVQASAAALEHYRGLFPEGNAREVQPLGKRRIAGDSHRWW</sequence>
<gene>
    <name evidence="9" type="ORF">RI060_03060</name>
</gene>
<dbReference type="SUPFAM" id="SSF51069">
    <property type="entry name" value="Carbonic anhydrase"/>
    <property type="match status" value="1"/>
</dbReference>
<comment type="similarity">
    <text evidence="1">Belongs to the alpha-carbonic anhydrase family.</text>
</comment>
<evidence type="ECO:0000313" key="10">
    <source>
        <dbReference type="Proteomes" id="UP001249394"/>
    </source>
</evidence>